<evidence type="ECO:0000313" key="2">
    <source>
        <dbReference type="EMBL" id="SFM88405.1"/>
    </source>
</evidence>
<dbReference type="Pfam" id="PF26596">
    <property type="entry name" value="PEF-CTERM_ARCH"/>
    <property type="match status" value="1"/>
</dbReference>
<accession>A0A1I4UHL3</accession>
<evidence type="ECO:0000259" key="1">
    <source>
        <dbReference type="Pfam" id="PF26596"/>
    </source>
</evidence>
<dbReference type="EMBL" id="FOUJ01000007">
    <property type="protein sequence ID" value="SFM88405.1"/>
    <property type="molecule type" value="Genomic_DNA"/>
</dbReference>
<sequence>MKKTSLLLILMVMLSSTTLVASAQINPYHYLMSQEDGCYHISINGNYNIDPACIPAYYANLIPPTMNIVADGTVSKEGTIVTVKSFTSNPTVPYTLPAQIDIANLNFPEGIDVWVLNNKIGFTADLIIGTQTIPVTGTVTFEGVAGGVYNFAFDTLYINQQPITGISGSMQVTVEKVNCEQEIPEFPTVAIPMAAIIGLAFFMQRRKD</sequence>
<dbReference type="NCBIfam" id="TIGR03024">
    <property type="entry name" value="arch_PEF_CTERM"/>
    <property type="match status" value="1"/>
</dbReference>
<protein>
    <submittedName>
        <fullName evidence="2">PEF-CTERM protein sorting domain-containing protein</fullName>
    </submittedName>
</protein>
<dbReference type="Proteomes" id="UP000198535">
    <property type="component" value="Unassembled WGS sequence"/>
</dbReference>
<evidence type="ECO:0000313" key="3">
    <source>
        <dbReference type="Proteomes" id="UP000198535"/>
    </source>
</evidence>
<name>A0A1I4UHL3_9EURY</name>
<gene>
    <name evidence="2" type="ORF">SAMN04488696_2713</name>
</gene>
<dbReference type="AlphaFoldDB" id="A0A1I4UHL3"/>
<organism evidence="2 3">
    <name type="scientific">Methanolobus profundi</name>
    <dbReference type="NCBI Taxonomy" id="487685"/>
    <lineage>
        <taxon>Archaea</taxon>
        <taxon>Methanobacteriati</taxon>
        <taxon>Methanobacteriota</taxon>
        <taxon>Stenosarchaea group</taxon>
        <taxon>Methanomicrobia</taxon>
        <taxon>Methanosarcinales</taxon>
        <taxon>Methanosarcinaceae</taxon>
        <taxon>Methanolobus</taxon>
    </lineage>
</organism>
<keyword evidence="3" id="KW-1185">Reference proteome</keyword>
<feature type="domain" description="PEF-CTERM protein sorting" evidence="1">
    <location>
        <begin position="183"/>
        <end position="207"/>
    </location>
</feature>
<dbReference type="InterPro" id="IPR017474">
    <property type="entry name" value="PEF_CTERM_C"/>
</dbReference>
<reference evidence="3" key="1">
    <citation type="submission" date="2016-10" db="EMBL/GenBank/DDBJ databases">
        <authorList>
            <person name="Varghese N."/>
            <person name="Submissions S."/>
        </authorList>
    </citation>
    <scope>NUCLEOTIDE SEQUENCE [LARGE SCALE GENOMIC DNA]</scope>
    <source>
        <strain evidence="3">Mob M</strain>
    </source>
</reference>
<proteinExistence type="predicted"/>
<dbReference type="RefSeq" id="WP_091937846.1">
    <property type="nucleotide sequence ID" value="NZ_FOUJ01000007.1"/>
</dbReference>